<evidence type="ECO:0000256" key="5">
    <source>
        <dbReference type="ARBA" id="ARBA00022723"/>
    </source>
</evidence>
<dbReference type="AlphaFoldDB" id="A0A2N4UGG9"/>
<evidence type="ECO:0000256" key="9">
    <source>
        <dbReference type="ARBA" id="ARBA00022842"/>
    </source>
</evidence>
<name>A0A2N4UGG9_9BURK</name>
<keyword evidence="11" id="KW-0119">Carbohydrate metabolism</keyword>
<evidence type="ECO:0000256" key="1">
    <source>
        <dbReference type="ARBA" id="ARBA00010688"/>
    </source>
</evidence>
<dbReference type="InterPro" id="IPR011877">
    <property type="entry name" value="Ribokinase"/>
</dbReference>
<evidence type="ECO:0000313" key="14">
    <source>
        <dbReference type="EMBL" id="PLC54075.1"/>
    </source>
</evidence>
<evidence type="ECO:0000256" key="3">
    <source>
        <dbReference type="ARBA" id="ARBA00016943"/>
    </source>
</evidence>
<dbReference type="SUPFAM" id="SSF53613">
    <property type="entry name" value="Ribokinase-like"/>
    <property type="match status" value="1"/>
</dbReference>
<gene>
    <name evidence="14" type="ORF">CR155_08075</name>
</gene>
<protein>
    <recommendedName>
        <fullName evidence="3">Ribokinase</fullName>
        <ecNumber evidence="2">2.7.1.15</ecNumber>
    </recommendedName>
</protein>
<dbReference type="InterPro" id="IPR002139">
    <property type="entry name" value="Ribo/fructo_kinase"/>
</dbReference>
<evidence type="ECO:0000256" key="10">
    <source>
        <dbReference type="ARBA" id="ARBA00022958"/>
    </source>
</evidence>
<dbReference type="PRINTS" id="PR00990">
    <property type="entry name" value="RIBOKINASE"/>
</dbReference>
<evidence type="ECO:0000256" key="12">
    <source>
        <dbReference type="RuleBase" id="RU003704"/>
    </source>
</evidence>
<keyword evidence="7 12" id="KW-0418">Kinase</keyword>
<dbReference type="EMBL" id="PDNV01000005">
    <property type="protein sequence ID" value="PLC54075.1"/>
    <property type="molecule type" value="Genomic_DNA"/>
</dbReference>
<dbReference type="InterPro" id="IPR029056">
    <property type="entry name" value="Ribokinase-like"/>
</dbReference>
<keyword evidence="9" id="KW-0460">Magnesium</keyword>
<comment type="similarity">
    <text evidence="1 12">Belongs to the carbohydrate kinase PfkB family.</text>
</comment>
<dbReference type="EC" id="2.7.1.15" evidence="2"/>
<keyword evidence="8" id="KW-0067">ATP-binding</keyword>
<dbReference type="OrthoDB" id="9775849at2"/>
<organism evidence="14 15">
    <name type="scientific">Pollutimonas nitritireducens</name>
    <dbReference type="NCBI Taxonomy" id="2045209"/>
    <lineage>
        <taxon>Bacteria</taxon>
        <taxon>Pseudomonadati</taxon>
        <taxon>Pseudomonadota</taxon>
        <taxon>Betaproteobacteria</taxon>
        <taxon>Burkholderiales</taxon>
        <taxon>Alcaligenaceae</taxon>
        <taxon>Pollutimonas</taxon>
    </lineage>
</organism>
<accession>A0A2N4UGG9</accession>
<evidence type="ECO:0000313" key="15">
    <source>
        <dbReference type="Proteomes" id="UP000234328"/>
    </source>
</evidence>
<dbReference type="CDD" id="cd01174">
    <property type="entry name" value="ribokinase"/>
    <property type="match status" value="1"/>
</dbReference>
<evidence type="ECO:0000256" key="11">
    <source>
        <dbReference type="ARBA" id="ARBA00023277"/>
    </source>
</evidence>
<evidence type="ECO:0000256" key="7">
    <source>
        <dbReference type="ARBA" id="ARBA00022777"/>
    </source>
</evidence>
<sequence length="242" mass="24788">MALWRDEGICSKARIVNDEVTGVTSIFVDTRSGNNSICVYPGASRHMTRDDIDTHASDIAASAVFVVQLEQPVQAAVRGLELAKKNGVITILNPAPACALPDDVFPLCDYLLPNETEASILSGIEVNSIESAKAAAHVLLAKGAANVIITLGEKGALLCNADEAYLAPAFSAGKCIDTTGAGDGFTGGFAAGLSRGLHVKEAMRFGAALAGISVTRHGAAVSMPTAAEIEEAMAGLPHGSAG</sequence>
<keyword evidence="4 12" id="KW-0808">Transferase</keyword>
<dbReference type="Gene3D" id="3.40.1190.20">
    <property type="match status" value="1"/>
</dbReference>
<dbReference type="GO" id="GO:0046872">
    <property type="term" value="F:metal ion binding"/>
    <property type="evidence" value="ECO:0007669"/>
    <property type="project" value="UniProtKB-KW"/>
</dbReference>
<evidence type="ECO:0000259" key="13">
    <source>
        <dbReference type="Pfam" id="PF00294"/>
    </source>
</evidence>
<dbReference type="GO" id="GO:0005829">
    <property type="term" value="C:cytosol"/>
    <property type="evidence" value="ECO:0007669"/>
    <property type="project" value="TreeGrafter"/>
</dbReference>
<reference evidence="14 15" key="1">
    <citation type="submission" date="2017-10" db="EMBL/GenBank/DDBJ databases">
        <title>Two draft genome sequences of Pusillimonas sp. strains isolated from a nitrate- and radionuclide-contaminated groundwater in Russia.</title>
        <authorList>
            <person name="Grouzdev D.S."/>
            <person name="Tourova T.P."/>
            <person name="Goeva M.A."/>
            <person name="Babich T.L."/>
            <person name="Sokolova D.S."/>
            <person name="Abdullin R."/>
            <person name="Poltaraus A.B."/>
            <person name="Toshchakov S.V."/>
            <person name="Nazina T.N."/>
        </authorList>
    </citation>
    <scope>NUCLEOTIDE SEQUENCE [LARGE SCALE GENOMIC DNA]</scope>
    <source>
        <strain evidence="14 15">JR1/69-2-13</strain>
    </source>
</reference>
<dbReference type="PANTHER" id="PTHR10584">
    <property type="entry name" value="SUGAR KINASE"/>
    <property type="match status" value="1"/>
</dbReference>
<evidence type="ECO:0000256" key="2">
    <source>
        <dbReference type="ARBA" id="ARBA00012035"/>
    </source>
</evidence>
<dbReference type="PANTHER" id="PTHR10584:SF166">
    <property type="entry name" value="RIBOKINASE"/>
    <property type="match status" value="1"/>
</dbReference>
<comment type="caution">
    <text evidence="14">The sequence shown here is derived from an EMBL/GenBank/DDBJ whole genome shotgun (WGS) entry which is preliminary data.</text>
</comment>
<dbReference type="Pfam" id="PF00294">
    <property type="entry name" value="PfkB"/>
    <property type="match status" value="1"/>
</dbReference>
<dbReference type="RefSeq" id="WP_102069510.1">
    <property type="nucleotide sequence ID" value="NZ_PDNV01000005.1"/>
</dbReference>
<keyword evidence="5" id="KW-0479">Metal-binding</keyword>
<dbReference type="GO" id="GO:0006014">
    <property type="term" value="P:D-ribose metabolic process"/>
    <property type="evidence" value="ECO:0007669"/>
    <property type="project" value="InterPro"/>
</dbReference>
<evidence type="ECO:0000256" key="4">
    <source>
        <dbReference type="ARBA" id="ARBA00022679"/>
    </source>
</evidence>
<evidence type="ECO:0000256" key="6">
    <source>
        <dbReference type="ARBA" id="ARBA00022741"/>
    </source>
</evidence>
<evidence type="ECO:0000256" key="8">
    <source>
        <dbReference type="ARBA" id="ARBA00022840"/>
    </source>
</evidence>
<dbReference type="PROSITE" id="PS00584">
    <property type="entry name" value="PFKB_KINASES_2"/>
    <property type="match status" value="1"/>
</dbReference>
<dbReference type="GO" id="GO:0004747">
    <property type="term" value="F:ribokinase activity"/>
    <property type="evidence" value="ECO:0007669"/>
    <property type="project" value="UniProtKB-EC"/>
</dbReference>
<dbReference type="GO" id="GO:0005524">
    <property type="term" value="F:ATP binding"/>
    <property type="evidence" value="ECO:0007669"/>
    <property type="project" value="UniProtKB-KW"/>
</dbReference>
<dbReference type="InterPro" id="IPR002173">
    <property type="entry name" value="Carboh/pur_kinase_PfkB_CS"/>
</dbReference>
<dbReference type="InterPro" id="IPR011611">
    <property type="entry name" value="PfkB_dom"/>
</dbReference>
<keyword evidence="6" id="KW-0547">Nucleotide-binding</keyword>
<keyword evidence="10" id="KW-0630">Potassium</keyword>
<keyword evidence="15" id="KW-1185">Reference proteome</keyword>
<feature type="domain" description="Carbohydrate kinase PfkB" evidence="13">
    <location>
        <begin position="2"/>
        <end position="225"/>
    </location>
</feature>
<dbReference type="Proteomes" id="UP000234328">
    <property type="component" value="Unassembled WGS sequence"/>
</dbReference>
<proteinExistence type="inferred from homology"/>